<gene>
    <name evidence="3" type="ORF">EDD61_12921</name>
</gene>
<dbReference type="InterPro" id="IPR011990">
    <property type="entry name" value="TPR-like_helical_dom_sf"/>
</dbReference>
<feature type="repeat" description="TPR" evidence="1">
    <location>
        <begin position="185"/>
        <end position="218"/>
    </location>
</feature>
<protein>
    <recommendedName>
        <fullName evidence="2">HTH cro/C1-type domain-containing protein</fullName>
    </recommendedName>
</protein>
<dbReference type="SUPFAM" id="SSF47413">
    <property type="entry name" value="lambda repressor-like DNA-binding domains"/>
    <property type="match status" value="1"/>
</dbReference>
<dbReference type="CDD" id="cd00093">
    <property type="entry name" value="HTH_XRE"/>
    <property type="match status" value="1"/>
</dbReference>
<name>A0A4R3SVP4_9FIRM</name>
<dbReference type="GeneID" id="73794769"/>
<dbReference type="InterPro" id="IPR019734">
    <property type="entry name" value="TPR_rpt"/>
</dbReference>
<evidence type="ECO:0000259" key="2">
    <source>
        <dbReference type="PROSITE" id="PS50943"/>
    </source>
</evidence>
<reference evidence="3 4" key="1">
    <citation type="submission" date="2019-03" db="EMBL/GenBank/DDBJ databases">
        <title>Genomic Encyclopedia of Type Strains, Phase IV (KMG-IV): sequencing the most valuable type-strain genomes for metagenomic binning, comparative biology and taxonomic classification.</title>
        <authorList>
            <person name="Goeker M."/>
        </authorList>
    </citation>
    <scope>NUCLEOTIDE SEQUENCE [LARGE SCALE GENOMIC DNA]</scope>
    <source>
        <strain evidence="3 4">DSM 29481</strain>
    </source>
</reference>
<comment type="caution">
    <text evidence="3">The sequence shown here is derived from an EMBL/GenBank/DDBJ whole genome shotgun (WGS) entry which is preliminary data.</text>
</comment>
<dbReference type="EMBL" id="SMBP01000029">
    <property type="protein sequence ID" value="TCU52950.1"/>
    <property type="molecule type" value="Genomic_DNA"/>
</dbReference>
<dbReference type="Proteomes" id="UP000295773">
    <property type="component" value="Unassembled WGS sequence"/>
</dbReference>
<keyword evidence="1" id="KW-0802">TPR repeat</keyword>
<keyword evidence="4" id="KW-1185">Reference proteome</keyword>
<dbReference type="PROSITE" id="PS50943">
    <property type="entry name" value="HTH_CROC1"/>
    <property type="match status" value="1"/>
</dbReference>
<feature type="domain" description="HTH cro/C1-type" evidence="2">
    <location>
        <begin position="28"/>
        <end position="64"/>
    </location>
</feature>
<sequence>MQMEYIGAYLRFKREQQHKDAGALCLSCNLTRMQLHSIEQGKSEAHPNTIKRICDYLNIDFIALFQHQEKYRELLEESFIALIYMRKDEQQMLMQKIEALHFEHSILYPQYLLIHLMYVAIHEGAVEKYQSLLKQCSYFIDVLEPRHQFIYYLYKGYYQMLSGQLEESLHTLCFADGLSVLEHREILYSMYGRLYYYRREIVLAIEYYKKAYELLEKKWNINRLLATQCALAACYNRMKEYDVALQRLMDTLKLAKQYKNTAVIERTYYELVMNRFMVRDYHSVIQLGEKAITIHHQPQYLYFLISYASVKENEMEKAYLWLKQRLKQDTNALLQQLLTYVYHMAQGTSVLPYLVELIQQLEKNQMDTCELYRFLLEDLANLYHDAGCYQKESYCLRKLMQMGY</sequence>
<dbReference type="GO" id="GO:0003677">
    <property type="term" value="F:DNA binding"/>
    <property type="evidence" value="ECO:0007669"/>
    <property type="project" value="InterPro"/>
</dbReference>
<dbReference type="AlphaFoldDB" id="A0A4R3SVP4"/>
<evidence type="ECO:0000313" key="4">
    <source>
        <dbReference type="Proteomes" id="UP000295773"/>
    </source>
</evidence>
<dbReference type="SUPFAM" id="SSF48452">
    <property type="entry name" value="TPR-like"/>
    <property type="match status" value="1"/>
</dbReference>
<proteinExistence type="predicted"/>
<accession>A0A4R3SVP4</accession>
<dbReference type="RefSeq" id="WP_008689895.1">
    <property type="nucleotide sequence ID" value="NZ_AP024510.1"/>
</dbReference>
<organism evidence="3 4">
    <name type="scientific">Longicatena caecimuris</name>
    <dbReference type="NCBI Taxonomy" id="1796635"/>
    <lineage>
        <taxon>Bacteria</taxon>
        <taxon>Bacillati</taxon>
        <taxon>Bacillota</taxon>
        <taxon>Erysipelotrichia</taxon>
        <taxon>Erysipelotrichales</taxon>
        <taxon>Erysipelotrichaceae</taxon>
        <taxon>Longicatena</taxon>
    </lineage>
</organism>
<evidence type="ECO:0000313" key="3">
    <source>
        <dbReference type="EMBL" id="TCU52950.1"/>
    </source>
</evidence>
<evidence type="ECO:0000256" key="1">
    <source>
        <dbReference type="PROSITE-ProRule" id="PRU00339"/>
    </source>
</evidence>
<dbReference type="InterPro" id="IPR001387">
    <property type="entry name" value="Cro/C1-type_HTH"/>
</dbReference>
<dbReference type="Gene3D" id="1.25.40.10">
    <property type="entry name" value="Tetratricopeptide repeat domain"/>
    <property type="match status" value="1"/>
</dbReference>
<dbReference type="PROSITE" id="PS50005">
    <property type="entry name" value="TPR"/>
    <property type="match status" value="1"/>
</dbReference>
<dbReference type="InterPro" id="IPR010982">
    <property type="entry name" value="Lambda_DNA-bd_dom_sf"/>
</dbReference>
<dbReference type="Gene3D" id="1.10.260.40">
    <property type="entry name" value="lambda repressor-like DNA-binding domains"/>
    <property type="match status" value="1"/>
</dbReference>